<dbReference type="Gene3D" id="1.20.1560.10">
    <property type="entry name" value="ABC transporter type 1, transmembrane domain"/>
    <property type="match status" value="1"/>
</dbReference>
<dbReference type="Proteomes" id="UP001396334">
    <property type="component" value="Unassembled WGS sequence"/>
</dbReference>
<evidence type="ECO:0000256" key="1">
    <source>
        <dbReference type="ARBA" id="ARBA00022692"/>
    </source>
</evidence>
<evidence type="ECO:0000256" key="6">
    <source>
        <dbReference type="SAM" id="Phobius"/>
    </source>
</evidence>
<protein>
    <submittedName>
        <fullName evidence="7">Uncharacterized protein</fullName>
    </submittedName>
</protein>
<dbReference type="PANTHER" id="PTHR24223:SF222">
    <property type="entry name" value="OS01G0902100 PROTEIN"/>
    <property type="match status" value="1"/>
</dbReference>
<evidence type="ECO:0000256" key="3">
    <source>
        <dbReference type="ARBA" id="ARBA00022840"/>
    </source>
</evidence>
<evidence type="ECO:0000256" key="2">
    <source>
        <dbReference type="ARBA" id="ARBA00022741"/>
    </source>
</evidence>
<dbReference type="PANTHER" id="PTHR24223">
    <property type="entry name" value="ATP-BINDING CASSETTE SUB-FAMILY C"/>
    <property type="match status" value="1"/>
</dbReference>
<keyword evidence="4 6" id="KW-1133">Transmembrane helix</keyword>
<keyword evidence="5 6" id="KW-0472">Membrane</keyword>
<keyword evidence="8" id="KW-1185">Reference proteome</keyword>
<evidence type="ECO:0000313" key="7">
    <source>
        <dbReference type="EMBL" id="KAK9008276.1"/>
    </source>
</evidence>
<evidence type="ECO:0000256" key="5">
    <source>
        <dbReference type="ARBA" id="ARBA00023136"/>
    </source>
</evidence>
<organism evidence="7 8">
    <name type="scientific">Hibiscus sabdariffa</name>
    <name type="common">roselle</name>
    <dbReference type="NCBI Taxonomy" id="183260"/>
    <lineage>
        <taxon>Eukaryota</taxon>
        <taxon>Viridiplantae</taxon>
        <taxon>Streptophyta</taxon>
        <taxon>Embryophyta</taxon>
        <taxon>Tracheophyta</taxon>
        <taxon>Spermatophyta</taxon>
        <taxon>Magnoliopsida</taxon>
        <taxon>eudicotyledons</taxon>
        <taxon>Gunneridae</taxon>
        <taxon>Pentapetalae</taxon>
        <taxon>rosids</taxon>
        <taxon>malvids</taxon>
        <taxon>Malvales</taxon>
        <taxon>Malvaceae</taxon>
        <taxon>Malvoideae</taxon>
        <taxon>Hibiscus</taxon>
    </lineage>
</organism>
<evidence type="ECO:0000313" key="8">
    <source>
        <dbReference type="Proteomes" id="UP001396334"/>
    </source>
</evidence>
<keyword evidence="1 6" id="KW-0812">Transmembrane</keyword>
<sequence length="114" mass="12691">MANTIECTHRMGRRVGAAITVLIYKKMISSKFVGQSSGKIVNLFNVDVKRIGNFCCYIHGVCLLPIQVFPAMFATILAMASYTSSKIMEAKDSRTEATSDTLKSLRILKLHSWD</sequence>
<keyword evidence="2" id="KW-0547">Nucleotide-binding</keyword>
<dbReference type="EMBL" id="JBBPBN010000026">
    <property type="protein sequence ID" value="KAK9008276.1"/>
    <property type="molecule type" value="Genomic_DNA"/>
</dbReference>
<dbReference type="SUPFAM" id="SSF90123">
    <property type="entry name" value="ABC transporter transmembrane region"/>
    <property type="match status" value="1"/>
</dbReference>
<name>A0ABR2R5Q6_9ROSI</name>
<comment type="caution">
    <text evidence="7">The sequence shown here is derived from an EMBL/GenBank/DDBJ whole genome shotgun (WGS) entry which is preliminary data.</text>
</comment>
<evidence type="ECO:0000256" key="4">
    <source>
        <dbReference type="ARBA" id="ARBA00022989"/>
    </source>
</evidence>
<keyword evidence="3" id="KW-0067">ATP-binding</keyword>
<proteinExistence type="predicted"/>
<dbReference type="InterPro" id="IPR036640">
    <property type="entry name" value="ABC1_TM_sf"/>
</dbReference>
<feature type="transmembrane region" description="Helical" evidence="6">
    <location>
        <begin position="57"/>
        <end position="82"/>
    </location>
</feature>
<gene>
    <name evidence="7" type="ORF">V6N11_075176</name>
</gene>
<accession>A0ABR2R5Q6</accession>
<reference evidence="7 8" key="1">
    <citation type="journal article" date="2024" name="G3 (Bethesda)">
        <title>Genome assembly of Hibiscus sabdariffa L. provides insights into metabolisms of medicinal natural products.</title>
        <authorList>
            <person name="Kim T."/>
        </authorList>
    </citation>
    <scope>NUCLEOTIDE SEQUENCE [LARGE SCALE GENOMIC DNA]</scope>
    <source>
        <strain evidence="7">TK-2024</strain>
        <tissue evidence="7">Old leaves</tissue>
    </source>
</reference>
<dbReference type="InterPro" id="IPR050173">
    <property type="entry name" value="ABC_transporter_C-like"/>
</dbReference>